<accession>A0A7R9M1C9</accession>
<keyword evidence="3" id="KW-1185">Reference proteome</keyword>
<feature type="chain" id="PRO_5036211348" evidence="1">
    <location>
        <begin position="23"/>
        <end position="216"/>
    </location>
</feature>
<reference evidence="2" key="1">
    <citation type="submission" date="2020-11" db="EMBL/GenBank/DDBJ databases">
        <authorList>
            <person name="Tran Van P."/>
        </authorList>
    </citation>
    <scope>NUCLEOTIDE SEQUENCE</scope>
</reference>
<protein>
    <submittedName>
        <fullName evidence="2">Uncharacterized protein</fullName>
    </submittedName>
</protein>
<feature type="signal peptide" evidence="1">
    <location>
        <begin position="1"/>
        <end position="22"/>
    </location>
</feature>
<dbReference type="AlphaFoldDB" id="A0A7R9M1C9"/>
<dbReference type="Proteomes" id="UP000728032">
    <property type="component" value="Unassembled WGS sequence"/>
</dbReference>
<sequence>MFSISCASIALCGLLILGTTGAKHDLMDILSPNENTRNSIKRNACYTRHTDPSEQCLYGREPDARELSVISLALCGLLLPGVTCVEHNLINILTPNANTRNDLERDACLGRNRPDARKCLYKRAPDAHELAGKSRTYLCCVAAIYSDCLLSTATNQDTRDKLETNSCLSKVTPDARKCLFTWAPGAKDLSPKNRLYDCCVADVYTECLLSTAVKLG</sequence>
<dbReference type="OrthoDB" id="6533996at2759"/>
<proteinExistence type="predicted"/>
<evidence type="ECO:0000313" key="2">
    <source>
        <dbReference type="EMBL" id="CAD7650590.1"/>
    </source>
</evidence>
<gene>
    <name evidence="2" type="ORF">ONB1V03_LOCUS7888</name>
</gene>
<keyword evidence="1" id="KW-0732">Signal</keyword>
<dbReference type="EMBL" id="CAJPVJ010004203">
    <property type="protein sequence ID" value="CAG2168398.1"/>
    <property type="molecule type" value="Genomic_DNA"/>
</dbReference>
<dbReference type="EMBL" id="OC919028">
    <property type="protein sequence ID" value="CAD7650590.1"/>
    <property type="molecule type" value="Genomic_DNA"/>
</dbReference>
<organism evidence="2">
    <name type="scientific">Oppiella nova</name>
    <dbReference type="NCBI Taxonomy" id="334625"/>
    <lineage>
        <taxon>Eukaryota</taxon>
        <taxon>Metazoa</taxon>
        <taxon>Ecdysozoa</taxon>
        <taxon>Arthropoda</taxon>
        <taxon>Chelicerata</taxon>
        <taxon>Arachnida</taxon>
        <taxon>Acari</taxon>
        <taxon>Acariformes</taxon>
        <taxon>Sarcoptiformes</taxon>
        <taxon>Oribatida</taxon>
        <taxon>Brachypylina</taxon>
        <taxon>Oppioidea</taxon>
        <taxon>Oppiidae</taxon>
        <taxon>Oppiella</taxon>
    </lineage>
</organism>
<evidence type="ECO:0000313" key="3">
    <source>
        <dbReference type="Proteomes" id="UP000728032"/>
    </source>
</evidence>
<evidence type="ECO:0000256" key="1">
    <source>
        <dbReference type="SAM" id="SignalP"/>
    </source>
</evidence>
<name>A0A7R9M1C9_9ACAR</name>